<evidence type="ECO:0000259" key="5">
    <source>
        <dbReference type="PROSITE" id="PS01124"/>
    </source>
</evidence>
<dbReference type="Pfam" id="PF14525">
    <property type="entry name" value="AraC_binding_2"/>
    <property type="match status" value="1"/>
</dbReference>
<dbReference type="Proteomes" id="UP000198881">
    <property type="component" value="Unassembled WGS sequence"/>
</dbReference>
<evidence type="ECO:0000313" key="6">
    <source>
        <dbReference type="EMBL" id="SFV21724.1"/>
    </source>
</evidence>
<accession>A0A1I7MIG2</accession>
<dbReference type="SUPFAM" id="SSF46689">
    <property type="entry name" value="Homeodomain-like"/>
    <property type="match status" value="1"/>
</dbReference>
<dbReference type="AlphaFoldDB" id="A0A1I7MIG2"/>
<dbReference type="GO" id="GO:0003700">
    <property type="term" value="F:DNA-binding transcription factor activity"/>
    <property type="evidence" value="ECO:0007669"/>
    <property type="project" value="InterPro"/>
</dbReference>
<keyword evidence="7" id="KW-1185">Reference proteome</keyword>
<dbReference type="PRINTS" id="PR00032">
    <property type="entry name" value="HTHARAC"/>
</dbReference>
<dbReference type="PANTHER" id="PTHR46796:SF6">
    <property type="entry name" value="ARAC SUBFAMILY"/>
    <property type="match status" value="1"/>
</dbReference>
<dbReference type="Pfam" id="PF12833">
    <property type="entry name" value="HTH_18"/>
    <property type="match status" value="1"/>
</dbReference>
<dbReference type="InterPro" id="IPR035418">
    <property type="entry name" value="AraC-bd_2"/>
</dbReference>
<feature type="region of interest" description="Disordered" evidence="4">
    <location>
        <begin position="203"/>
        <end position="225"/>
    </location>
</feature>
<feature type="compositionally biased region" description="Basic and acidic residues" evidence="4">
    <location>
        <begin position="216"/>
        <end position="225"/>
    </location>
</feature>
<dbReference type="GO" id="GO:0043565">
    <property type="term" value="F:sequence-specific DNA binding"/>
    <property type="evidence" value="ECO:0007669"/>
    <property type="project" value="InterPro"/>
</dbReference>
<sequence length="332" mass="36433">MHQHALAPDFDSWSEVISGSFVPLETETVGRPGPRGFRGSVDLYDLGDLALSTVNAAPHTVQRTERLIQAGGNSLYKLSLQLAGRGLLIQDGREVVLEPGRMALYDTSRPYTLTFDRSFSCYVLMFPHEQLELPADQMEQIGQLTATDLGTLHGMGGMMGGYLDNARRVLPGVDETVGARLVHHAVDLLGTVVTDSLGARAEAAAPQLPSAPGPHASREADRERTRADVVRYVEQHLAEPDLDPARIARAHFISVRSLHQLFATTETTVGALIRDRRLERCRAELADPAHAQRPVAVVGSRWGFTDPAHFSRAFRDRFGDSPARYRRLVLGS</sequence>
<gene>
    <name evidence="6" type="ORF">SAMN04487966_1038</name>
</gene>
<evidence type="ECO:0000256" key="4">
    <source>
        <dbReference type="SAM" id="MobiDB-lite"/>
    </source>
</evidence>
<reference evidence="6 7" key="1">
    <citation type="submission" date="2016-10" db="EMBL/GenBank/DDBJ databases">
        <authorList>
            <person name="de Groot N.N."/>
        </authorList>
    </citation>
    <scope>NUCLEOTIDE SEQUENCE [LARGE SCALE GENOMIC DNA]</scope>
    <source>
        <strain evidence="6 7">CGMCC 1.7054</strain>
    </source>
</reference>
<dbReference type="STRING" id="574650.SAMN04487966_1038"/>
<organism evidence="6 7">
    <name type="scientific">Micrococcus terreus</name>
    <dbReference type="NCBI Taxonomy" id="574650"/>
    <lineage>
        <taxon>Bacteria</taxon>
        <taxon>Bacillati</taxon>
        <taxon>Actinomycetota</taxon>
        <taxon>Actinomycetes</taxon>
        <taxon>Micrococcales</taxon>
        <taxon>Micrococcaceae</taxon>
        <taxon>Micrococcus</taxon>
    </lineage>
</organism>
<proteinExistence type="predicted"/>
<dbReference type="PANTHER" id="PTHR46796">
    <property type="entry name" value="HTH-TYPE TRANSCRIPTIONAL ACTIVATOR RHAS-RELATED"/>
    <property type="match status" value="1"/>
</dbReference>
<name>A0A1I7MIG2_9MICC</name>
<evidence type="ECO:0000256" key="1">
    <source>
        <dbReference type="ARBA" id="ARBA00023015"/>
    </source>
</evidence>
<dbReference type="InterPro" id="IPR020449">
    <property type="entry name" value="Tscrpt_reg_AraC-type_HTH"/>
</dbReference>
<dbReference type="PROSITE" id="PS01124">
    <property type="entry name" value="HTH_ARAC_FAMILY_2"/>
    <property type="match status" value="1"/>
</dbReference>
<dbReference type="SMART" id="SM00342">
    <property type="entry name" value="HTH_ARAC"/>
    <property type="match status" value="1"/>
</dbReference>
<evidence type="ECO:0000256" key="2">
    <source>
        <dbReference type="ARBA" id="ARBA00023125"/>
    </source>
</evidence>
<dbReference type="InterPro" id="IPR018060">
    <property type="entry name" value="HTH_AraC"/>
</dbReference>
<keyword evidence="2" id="KW-0238">DNA-binding</keyword>
<keyword evidence="3" id="KW-0804">Transcription</keyword>
<keyword evidence="1" id="KW-0805">Transcription regulation</keyword>
<dbReference type="OrthoDB" id="9799345at2"/>
<dbReference type="InterPro" id="IPR009057">
    <property type="entry name" value="Homeodomain-like_sf"/>
</dbReference>
<dbReference type="InterPro" id="IPR050204">
    <property type="entry name" value="AraC_XylS_family_regulators"/>
</dbReference>
<feature type="domain" description="HTH araC/xylS-type" evidence="5">
    <location>
        <begin position="227"/>
        <end position="328"/>
    </location>
</feature>
<evidence type="ECO:0000313" key="7">
    <source>
        <dbReference type="Proteomes" id="UP000198881"/>
    </source>
</evidence>
<dbReference type="RefSeq" id="WP_091695457.1">
    <property type="nucleotide sequence ID" value="NZ_FPCG01000003.1"/>
</dbReference>
<evidence type="ECO:0000256" key="3">
    <source>
        <dbReference type="ARBA" id="ARBA00023163"/>
    </source>
</evidence>
<dbReference type="Gene3D" id="1.10.10.60">
    <property type="entry name" value="Homeodomain-like"/>
    <property type="match status" value="1"/>
</dbReference>
<dbReference type="EMBL" id="FPCG01000003">
    <property type="protein sequence ID" value="SFV21724.1"/>
    <property type="molecule type" value="Genomic_DNA"/>
</dbReference>
<protein>
    <submittedName>
        <fullName evidence="6">Transcriptional regulator, AraC family</fullName>
    </submittedName>
</protein>